<dbReference type="AlphaFoldDB" id="A0AAE0X1F3"/>
<accession>A0AAE0X1F3</accession>
<sequence>MILSLKIARGIPRLYLIERALGIAQIWSCYFTITLAPPSGIYQVSRQVANDQTSNAQVMIIAPVTLRALIISCCYSISSCTIYSHWHNFMSVLVCRLGDTCSGRTYRSVAQQPGSLITRRRPPRA</sequence>
<organism evidence="1 2">
    <name type="scientific">Podospora appendiculata</name>
    <dbReference type="NCBI Taxonomy" id="314037"/>
    <lineage>
        <taxon>Eukaryota</taxon>
        <taxon>Fungi</taxon>
        <taxon>Dikarya</taxon>
        <taxon>Ascomycota</taxon>
        <taxon>Pezizomycotina</taxon>
        <taxon>Sordariomycetes</taxon>
        <taxon>Sordariomycetidae</taxon>
        <taxon>Sordariales</taxon>
        <taxon>Podosporaceae</taxon>
        <taxon>Podospora</taxon>
    </lineage>
</organism>
<dbReference type="Proteomes" id="UP001270362">
    <property type="component" value="Unassembled WGS sequence"/>
</dbReference>
<keyword evidence="2" id="KW-1185">Reference proteome</keyword>
<comment type="caution">
    <text evidence="1">The sequence shown here is derived from an EMBL/GenBank/DDBJ whole genome shotgun (WGS) entry which is preliminary data.</text>
</comment>
<reference evidence="1" key="2">
    <citation type="submission" date="2023-06" db="EMBL/GenBank/DDBJ databases">
        <authorList>
            <consortium name="Lawrence Berkeley National Laboratory"/>
            <person name="Haridas S."/>
            <person name="Hensen N."/>
            <person name="Bonometti L."/>
            <person name="Westerberg I."/>
            <person name="Brannstrom I.O."/>
            <person name="Guillou S."/>
            <person name="Cros-Aarteil S."/>
            <person name="Calhoun S."/>
            <person name="Kuo A."/>
            <person name="Mondo S."/>
            <person name="Pangilinan J."/>
            <person name="Riley R."/>
            <person name="Labutti K."/>
            <person name="Andreopoulos B."/>
            <person name="Lipzen A."/>
            <person name="Chen C."/>
            <person name="Yanf M."/>
            <person name="Daum C."/>
            <person name="Ng V."/>
            <person name="Clum A."/>
            <person name="Steindorff A."/>
            <person name="Ohm R."/>
            <person name="Martin F."/>
            <person name="Silar P."/>
            <person name="Natvig D."/>
            <person name="Lalanne C."/>
            <person name="Gautier V."/>
            <person name="Ament-Velasquez S.L."/>
            <person name="Kruys A."/>
            <person name="Hutchinson M.I."/>
            <person name="Powell A.J."/>
            <person name="Barry K."/>
            <person name="Miller A.N."/>
            <person name="Grigoriev I.V."/>
            <person name="Debuchy R."/>
            <person name="Gladieux P."/>
            <person name="Thoren M.H."/>
            <person name="Johannesson H."/>
        </authorList>
    </citation>
    <scope>NUCLEOTIDE SEQUENCE</scope>
    <source>
        <strain evidence="1">CBS 314.62</strain>
    </source>
</reference>
<proteinExistence type="predicted"/>
<evidence type="ECO:0000313" key="1">
    <source>
        <dbReference type="EMBL" id="KAK3682702.1"/>
    </source>
</evidence>
<gene>
    <name evidence="1" type="ORF">B0T22DRAFT_471770</name>
</gene>
<evidence type="ECO:0000313" key="2">
    <source>
        <dbReference type="Proteomes" id="UP001270362"/>
    </source>
</evidence>
<reference evidence="1" key="1">
    <citation type="journal article" date="2023" name="Mol. Phylogenet. Evol.">
        <title>Genome-scale phylogeny and comparative genomics of the fungal order Sordariales.</title>
        <authorList>
            <person name="Hensen N."/>
            <person name="Bonometti L."/>
            <person name="Westerberg I."/>
            <person name="Brannstrom I.O."/>
            <person name="Guillou S."/>
            <person name="Cros-Aarteil S."/>
            <person name="Calhoun S."/>
            <person name="Haridas S."/>
            <person name="Kuo A."/>
            <person name="Mondo S."/>
            <person name="Pangilinan J."/>
            <person name="Riley R."/>
            <person name="LaButti K."/>
            <person name="Andreopoulos B."/>
            <person name="Lipzen A."/>
            <person name="Chen C."/>
            <person name="Yan M."/>
            <person name="Daum C."/>
            <person name="Ng V."/>
            <person name="Clum A."/>
            <person name="Steindorff A."/>
            <person name="Ohm R.A."/>
            <person name="Martin F."/>
            <person name="Silar P."/>
            <person name="Natvig D.O."/>
            <person name="Lalanne C."/>
            <person name="Gautier V."/>
            <person name="Ament-Velasquez S.L."/>
            <person name="Kruys A."/>
            <person name="Hutchinson M.I."/>
            <person name="Powell A.J."/>
            <person name="Barry K."/>
            <person name="Miller A.N."/>
            <person name="Grigoriev I.V."/>
            <person name="Debuchy R."/>
            <person name="Gladieux P."/>
            <person name="Hiltunen Thoren M."/>
            <person name="Johannesson H."/>
        </authorList>
    </citation>
    <scope>NUCLEOTIDE SEQUENCE</scope>
    <source>
        <strain evidence="1">CBS 314.62</strain>
    </source>
</reference>
<protein>
    <submittedName>
        <fullName evidence="1">Uncharacterized protein</fullName>
    </submittedName>
</protein>
<name>A0AAE0X1F3_9PEZI</name>
<dbReference type="EMBL" id="JAULSO010000005">
    <property type="protein sequence ID" value="KAK3682702.1"/>
    <property type="molecule type" value="Genomic_DNA"/>
</dbReference>